<dbReference type="Proteomes" id="UP000280935">
    <property type="component" value="Unassembled WGS sequence"/>
</dbReference>
<evidence type="ECO:0000313" key="7">
    <source>
        <dbReference type="EMBL" id="RRD47224.1"/>
    </source>
</evidence>
<evidence type="ECO:0000256" key="2">
    <source>
        <dbReference type="ARBA" id="ARBA00022692"/>
    </source>
</evidence>
<feature type="transmembrane region" description="Helical" evidence="5">
    <location>
        <begin position="25"/>
        <end position="46"/>
    </location>
</feature>
<gene>
    <name evidence="7" type="ORF">EII35_15215</name>
</gene>
<proteinExistence type="predicted"/>
<organism evidence="7 8">
    <name type="scientific">Arachnia propionica</name>
    <dbReference type="NCBI Taxonomy" id="1750"/>
    <lineage>
        <taxon>Bacteria</taxon>
        <taxon>Bacillati</taxon>
        <taxon>Actinomycetota</taxon>
        <taxon>Actinomycetes</taxon>
        <taxon>Propionibacteriales</taxon>
        <taxon>Propionibacteriaceae</taxon>
        <taxon>Arachnia</taxon>
    </lineage>
</organism>
<dbReference type="PANTHER" id="PTHR43471">
    <property type="entry name" value="ABC TRANSPORTER PERMEASE"/>
    <property type="match status" value="1"/>
</dbReference>
<evidence type="ECO:0000259" key="6">
    <source>
        <dbReference type="Pfam" id="PF12698"/>
    </source>
</evidence>
<dbReference type="OrthoDB" id="3268959at2"/>
<feature type="transmembrane region" description="Helical" evidence="5">
    <location>
        <begin position="224"/>
        <end position="251"/>
    </location>
</feature>
<dbReference type="RefSeq" id="WP_125229308.1">
    <property type="nucleotide sequence ID" value="NZ_RQYT01000078.1"/>
</dbReference>
<feature type="transmembrane region" description="Helical" evidence="5">
    <location>
        <begin position="184"/>
        <end position="204"/>
    </location>
</feature>
<dbReference type="Pfam" id="PF12698">
    <property type="entry name" value="ABC2_membrane_3"/>
    <property type="match status" value="1"/>
</dbReference>
<evidence type="ECO:0000256" key="5">
    <source>
        <dbReference type="SAM" id="Phobius"/>
    </source>
</evidence>
<evidence type="ECO:0000256" key="3">
    <source>
        <dbReference type="ARBA" id="ARBA00022989"/>
    </source>
</evidence>
<reference evidence="7 8" key="1">
    <citation type="submission" date="2018-11" db="EMBL/GenBank/DDBJ databases">
        <title>Genomes From Bacteria Associated with the Canine Oral Cavity: a Test Case for Automated Genome-Based Taxonomic Assignment.</title>
        <authorList>
            <person name="Coil D.A."/>
            <person name="Jospin G."/>
            <person name="Darling A.E."/>
            <person name="Wallis C."/>
            <person name="Davis I.J."/>
            <person name="Harris S."/>
            <person name="Eisen J.A."/>
            <person name="Holcombe L.J."/>
            <person name="O'Flynn C."/>
        </authorList>
    </citation>
    <scope>NUCLEOTIDE SEQUENCE [LARGE SCALE GENOMIC DNA]</scope>
    <source>
        <strain evidence="7 8">OH2822_COT-296</strain>
    </source>
</reference>
<dbReference type="GO" id="GO:0140359">
    <property type="term" value="F:ABC-type transporter activity"/>
    <property type="evidence" value="ECO:0007669"/>
    <property type="project" value="InterPro"/>
</dbReference>
<feature type="transmembrane region" description="Helical" evidence="5">
    <location>
        <begin position="299"/>
        <end position="320"/>
    </location>
</feature>
<dbReference type="PANTHER" id="PTHR43471:SF3">
    <property type="entry name" value="ABC TRANSPORTER PERMEASE PROTEIN NATB"/>
    <property type="match status" value="1"/>
</dbReference>
<comment type="subcellular location">
    <subcellularLocation>
        <location evidence="1">Membrane</location>
        <topology evidence="1">Multi-pass membrane protein</topology>
    </subcellularLocation>
</comment>
<feature type="domain" description="ABC-2 type transporter transmembrane" evidence="6">
    <location>
        <begin position="25"/>
        <end position="376"/>
    </location>
</feature>
<dbReference type="InterPro" id="IPR013525">
    <property type="entry name" value="ABC2_TM"/>
</dbReference>
<keyword evidence="3 5" id="KW-1133">Transmembrane helix</keyword>
<dbReference type="AlphaFoldDB" id="A0A3P1WL22"/>
<dbReference type="EMBL" id="RQYT01000078">
    <property type="protein sequence ID" value="RRD47224.1"/>
    <property type="molecule type" value="Genomic_DNA"/>
</dbReference>
<comment type="caution">
    <text evidence="7">The sequence shown here is derived from an EMBL/GenBank/DDBJ whole genome shotgun (WGS) entry which is preliminary data.</text>
</comment>
<keyword evidence="4 5" id="KW-0472">Membrane</keyword>
<name>A0A3P1WL22_9ACTN</name>
<accession>A0A3P1WL22</accession>
<dbReference type="GO" id="GO:0016020">
    <property type="term" value="C:membrane"/>
    <property type="evidence" value="ECO:0007669"/>
    <property type="project" value="UniProtKB-SubCell"/>
</dbReference>
<evidence type="ECO:0000256" key="4">
    <source>
        <dbReference type="ARBA" id="ARBA00023136"/>
    </source>
</evidence>
<feature type="transmembrane region" description="Helical" evidence="5">
    <location>
        <begin position="359"/>
        <end position="380"/>
    </location>
</feature>
<feature type="transmembrane region" description="Helical" evidence="5">
    <location>
        <begin position="272"/>
        <end position="293"/>
    </location>
</feature>
<sequence>MSPFKTISLVAGREIRTRLFTKTSVLSVSIVIILIIVALSAAAYLIGNSDRIEPEKFAVTPQASNTAALIKAKSEEKTPTKPLELSLAPSKDNIKRLIADGEAVAGLDYQEDSYILYTGPETPPFIIETARNTITQLVIDAAIKDLGGDPKEIRNKIAASPLKVDHSAAETSWNPSKFSVSMTLMGLTLYLIVSTGSALATGVVEEKTSRIVEILLAAIKPEQLLAGKIIGIGAVGFAHVSLVVTAIIGGLKATRLNELLDISIDAPLLWSLLWMVLGFMLYSVLWAGGAALVSRQEDTGYITGPLMMLLFIPFYATMFLVSNSPNGITAQVLTYIPFSAPFAAPVRFTYGAISYREMAFSSLICVILIVILTLVAGRVYQRGILHMGGRLKLGTALRG</sequence>
<keyword evidence="2 5" id="KW-0812">Transmembrane</keyword>
<protein>
    <submittedName>
        <fullName evidence="7">ABC transporter permease</fullName>
    </submittedName>
</protein>
<evidence type="ECO:0000256" key="1">
    <source>
        <dbReference type="ARBA" id="ARBA00004141"/>
    </source>
</evidence>
<evidence type="ECO:0000313" key="8">
    <source>
        <dbReference type="Proteomes" id="UP000280935"/>
    </source>
</evidence>